<dbReference type="Proteomes" id="UP000680670">
    <property type="component" value="Unassembled WGS sequence"/>
</dbReference>
<gene>
    <name evidence="1" type="ORF">J6TS1_32730</name>
</gene>
<dbReference type="RefSeq" id="WP_212950228.1">
    <property type="nucleotide sequence ID" value="NZ_BORI01000014.1"/>
</dbReference>
<organism evidence="1 2">
    <name type="scientific">Siminovitchia terrae</name>
    <name type="common">Bacillus terrae</name>
    <dbReference type="NCBI Taxonomy" id="1914933"/>
    <lineage>
        <taxon>Bacteria</taxon>
        <taxon>Bacillati</taxon>
        <taxon>Bacillota</taxon>
        <taxon>Bacilli</taxon>
        <taxon>Bacillales</taxon>
        <taxon>Bacillaceae</taxon>
        <taxon>Siminovitchia</taxon>
    </lineage>
</organism>
<dbReference type="EMBL" id="BORJ01000009">
    <property type="protein sequence ID" value="GIN97403.1"/>
    <property type="molecule type" value="Genomic_DNA"/>
</dbReference>
<comment type="caution">
    <text evidence="1">The sequence shown here is derived from an EMBL/GenBank/DDBJ whole genome shotgun (WGS) entry which is preliminary data.</text>
</comment>
<reference evidence="1 2" key="1">
    <citation type="submission" date="2021-03" db="EMBL/GenBank/DDBJ databases">
        <title>Antimicrobial resistance genes in bacteria isolated from Japanese honey, and their potential for conferring macrolide and lincosamide resistance in the American foulbrood pathogen Paenibacillus larvae.</title>
        <authorList>
            <person name="Okamoto M."/>
            <person name="Kumagai M."/>
            <person name="Kanamori H."/>
            <person name="Takamatsu D."/>
        </authorList>
    </citation>
    <scope>NUCLEOTIDE SEQUENCE [LARGE SCALE GENOMIC DNA]</scope>
    <source>
        <strain evidence="1 2">J6TS1</strain>
    </source>
</reference>
<keyword evidence="2" id="KW-1185">Reference proteome</keyword>
<accession>A0ABQ4KZE4</accession>
<evidence type="ECO:0000313" key="2">
    <source>
        <dbReference type="Proteomes" id="UP000680670"/>
    </source>
</evidence>
<protein>
    <submittedName>
        <fullName evidence="1">Uncharacterized protein</fullName>
    </submittedName>
</protein>
<sequence length="49" mass="5983">MKLTKSISVKHIVVLYKEQVNKIMELLFDYFQLIFIERSEKPMILQYYA</sequence>
<proteinExistence type="predicted"/>
<evidence type="ECO:0000313" key="1">
    <source>
        <dbReference type="EMBL" id="GIN97403.1"/>
    </source>
</evidence>
<name>A0ABQ4KZE4_SIMTE</name>